<dbReference type="InterPro" id="IPR036162">
    <property type="entry name" value="Resolvase-like_N_sf"/>
</dbReference>
<comment type="similarity">
    <text evidence="1">Belongs to the site-specific recombinase resolvase family.</text>
</comment>
<dbReference type="RefSeq" id="WP_003514975.1">
    <property type="nucleotide sequence ID" value="NC_009012.1"/>
</dbReference>
<dbReference type="EMBL" id="CP000568">
    <property type="protein sequence ID" value="ABN53236.1"/>
    <property type="molecule type" value="Genomic_DNA"/>
</dbReference>
<dbReference type="InterPro" id="IPR006120">
    <property type="entry name" value="Resolvase_HTH_dom"/>
</dbReference>
<dbReference type="GeneID" id="35803239"/>
<dbReference type="SUPFAM" id="SSF53041">
    <property type="entry name" value="Resolvase-like"/>
    <property type="match status" value="1"/>
</dbReference>
<dbReference type="STRING" id="203119.Cthe_2025"/>
<protein>
    <submittedName>
        <fullName evidence="3">Resolvase helix-turn-helix domain protein</fullName>
    </submittedName>
</protein>
<reference evidence="4" key="1">
    <citation type="submission" date="2007-02" db="EMBL/GenBank/DDBJ databases">
        <title>Complete sequence of Clostridium thermocellum ATCC 27405.</title>
        <authorList>
            <consortium name="US DOE Joint Genome Institute"/>
            <person name="Copeland A."/>
            <person name="Lucas S."/>
            <person name="Lapidus A."/>
            <person name="Barry K."/>
            <person name="Detter J.C."/>
            <person name="Glavina del Rio T."/>
            <person name="Hammon N."/>
            <person name="Israni S."/>
            <person name="Dalin E."/>
            <person name="Tice H."/>
            <person name="Pitluck S."/>
            <person name="Chertkov O."/>
            <person name="Brettin T."/>
            <person name="Bruce D."/>
            <person name="Han C."/>
            <person name="Tapia R."/>
            <person name="Gilna P."/>
            <person name="Schmutz J."/>
            <person name="Larimer F."/>
            <person name="Land M."/>
            <person name="Hauser L."/>
            <person name="Kyrpides N."/>
            <person name="Mikhailova N."/>
            <person name="Wu J.H.D."/>
            <person name="Newcomb M."/>
            <person name="Richardson P."/>
        </authorList>
    </citation>
    <scope>NUCLEOTIDE SEQUENCE [LARGE SCALE GENOMIC DNA]</scope>
    <source>
        <strain evidence="4">ATCC 27405 / DSM 1237 / JCM 9322 / NBRC 103400 / NCIMB 10682 / NRRL B-4536 / VPI 7372</strain>
    </source>
</reference>
<dbReference type="GO" id="GO:0003677">
    <property type="term" value="F:DNA binding"/>
    <property type="evidence" value="ECO:0007669"/>
    <property type="project" value="InterPro"/>
</dbReference>
<dbReference type="InterPro" id="IPR006119">
    <property type="entry name" value="Resolv_N"/>
</dbReference>
<dbReference type="Pfam" id="PF02796">
    <property type="entry name" value="HTH_7"/>
    <property type="match status" value="1"/>
</dbReference>
<evidence type="ECO:0000313" key="3">
    <source>
        <dbReference type="EMBL" id="ABN53236.1"/>
    </source>
</evidence>
<dbReference type="AlphaFoldDB" id="A3DH07"/>
<proteinExistence type="inferred from homology"/>
<name>A3DH07_ACET2</name>
<dbReference type="Gene3D" id="1.10.10.60">
    <property type="entry name" value="Homeodomain-like"/>
    <property type="match status" value="1"/>
</dbReference>
<dbReference type="Proteomes" id="UP000002145">
    <property type="component" value="Chromosome"/>
</dbReference>
<keyword evidence="4" id="KW-1185">Reference proteome</keyword>
<dbReference type="eggNOG" id="COG1961">
    <property type="taxonomic scope" value="Bacteria"/>
</dbReference>
<dbReference type="Gene3D" id="3.40.50.1390">
    <property type="entry name" value="Resolvase, N-terminal catalytic domain"/>
    <property type="match status" value="1"/>
</dbReference>
<dbReference type="SMART" id="SM00857">
    <property type="entry name" value="Resolvase"/>
    <property type="match status" value="1"/>
</dbReference>
<dbReference type="OrthoDB" id="9797501at2"/>
<dbReference type="InterPro" id="IPR009057">
    <property type="entry name" value="Homeodomain-like_sf"/>
</dbReference>
<gene>
    <name evidence="3" type="ordered locus">Cthe_2025</name>
</gene>
<dbReference type="KEGG" id="cth:Cthe_2025"/>
<feature type="domain" description="Resolvase/invertase-type recombinase catalytic" evidence="2">
    <location>
        <begin position="2"/>
        <end position="132"/>
    </location>
</feature>
<evidence type="ECO:0000313" key="4">
    <source>
        <dbReference type="Proteomes" id="UP000002145"/>
    </source>
</evidence>
<dbReference type="HOGENOM" id="CLU_1472814_0_0_9"/>
<evidence type="ECO:0000256" key="1">
    <source>
        <dbReference type="ARBA" id="ARBA00009913"/>
    </source>
</evidence>
<sequence>MVYAYFIENTGGEFKDNSCLFRYIKEQNISEDNIYIDTADNKDELDALLENIEPGDAIVLRTVTDLAEKRSELLHLLKELQDFGILIHSIMEPFLNGLEYFDRLQGSIEISKYYAEKKRRLAFEEARKQGVVGRPKIPQEQIETALKLYASKLFTTEEIAKLSGVSSSTLYRALKEQGQLFRIYE</sequence>
<dbReference type="GO" id="GO:0000150">
    <property type="term" value="F:DNA strand exchange activity"/>
    <property type="evidence" value="ECO:0007669"/>
    <property type="project" value="InterPro"/>
</dbReference>
<dbReference type="SUPFAM" id="SSF46689">
    <property type="entry name" value="Homeodomain-like"/>
    <property type="match status" value="1"/>
</dbReference>
<accession>A3DH07</accession>
<organism evidence="3 4">
    <name type="scientific">Acetivibrio thermocellus (strain ATCC 27405 / DSM 1237 / JCM 9322 / NBRC 103400 / NCIMB 10682 / NRRL B-4536 / VPI 7372)</name>
    <name type="common">Clostridium thermocellum</name>
    <dbReference type="NCBI Taxonomy" id="203119"/>
    <lineage>
        <taxon>Bacteria</taxon>
        <taxon>Bacillati</taxon>
        <taxon>Bacillota</taxon>
        <taxon>Clostridia</taxon>
        <taxon>Eubacteriales</taxon>
        <taxon>Oscillospiraceae</taxon>
        <taxon>Acetivibrio</taxon>
    </lineage>
</organism>
<evidence type="ECO:0000259" key="2">
    <source>
        <dbReference type="SMART" id="SM00857"/>
    </source>
</evidence>
<reference evidence="3 4" key="2">
    <citation type="journal article" date="2013" name="Biotechnol. Biofuels">
        <title>Global transcriptome analysis of Clostridium thermocellum ATCC 27405 during growth on dilute acid pretreated Populus and switchgrass.</title>
        <authorList>
            <person name="Wilson C.M."/>
            <person name="Rodriguez M.Jr."/>
            <person name="Johnson C.M."/>
            <person name="Martin S.L."/>
            <person name="Chu T.M."/>
            <person name="Wolfinger R.D."/>
            <person name="Hauser L.J."/>
            <person name="Land M.L."/>
            <person name="Klingeman D.M."/>
            <person name="Syed M.H."/>
            <person name="Ragauskas A.J."/>
            <person name="Tschaplinski T.J."/>
            <person name="Mielenz J.R."/>
            <person name="Brown S.D."/>
        </authorList>
    </citation>
    <scope>NUCLEOTIDE SEQUENCE [LARGE SCALE GENOMIC DNA]</scope>
    <source>
        <strain evidence="4">ATCC 27405 / DSM 1237 / JCM 9322 / NBRC 103400 / NCIMB 10682 / NRRL B-4536 / VPI 7372</strain>
    </source>
</reference>